<dbReference type="EMBL" id="CAJRAF010000002">
    <property type="protein sequence ID" value="CAG5003107.1"/>
    <property type="molecule type" value="Genomic_DNA"/>
</dbReference>
<dbReference type="SUPFAM" id="SSF49785">
    <property type="entry name" value="Galactose-binding domain-like"/>
    <property type="match status" value="1"/>
</dbReference>
<proteinExistence type="predicted"/>
<name>A0A916JCU9_9BACT</name>
<accession>A0A916JCU9</accession>
<reference evidence="1" key="1">
    <citation type="submission" date="2021-04" db="EMBL/GenBank/DDBJ databases">
        <authorList>
            <person name="Rodrigo-Torres L."/>
            <person name="Arahal R. D."/>
            <person name="Lucena T."/>
        </authorList>
    </citation>
    <scope>NUCLEOTIDE SEQUENCE</scope>
    <source>
        <strain evidence="1">CECT 9275</strain>
    </source>
</reference>
<keyword evidence="2" id="KW-1185">Reference proteome</keyword>
<dbReference type="InterPro" id="IPR008979">
    <property type="entry name" value="Galactose-bd-like_sf"/>
</dbReference>
<evidence type="ECO:0000313" key="2">
    <source>
        <dbReference type="Proteomes" id="UP000680038"/>
    </source>
</evidence>
<dbReference type="Proteomes" id="UP000680038">
    <property type="component" value="Unassembled WGS sequence"/>
</dbReference>
<evidence type="ECO:0008006" key="3">
    <source>
        <dbReference type="Google" id="ProtNLM"/>
    </source>
</evidence>
<organism evidence="1 2">
    <name type="scientific">Dyadobacter helix</name>
    <dbReference type="NCBI Taxonomy" id="2822344"/>
    <lineage>
        <taxon>Bacteria</taxon>
        <taxon>Pseudomonadati</taxon>
        <taxon>Bacteroidota</taxon>
        <taxon>Cytophagia</taxon>
        <taxon>Cytophagales</taxon>
        <taxon>Spirosomataceae</taxon>
        <taxon>Dyadobacter</taxon>
    </lineage>
</organism>
<dbReference type="AlphaFoldDB" id="A0A916JCU9"/>
<evidence type="ECO:0000313" key="1">
    <source>
        <dbReference type="EMBL" id="CAG5003107.1"/>
    </source>
</evidence>
<comment type="caution">
    <text evidence="1">The sequence shown here is derived from an EMBL/GenBank/DDBJ whole genome shotgun (WGS) entry which is preliminary data.</text>
</comment>
<sequence>MSLVRVIGLLAGVFFTFVQVHGRQAGQLLFDMGAAASKVEKGYTRITPATAYSEKQGYGWLSPPRQAFDTLYNRIPDSLFQDGVTGTGSLIFRANVPPGDYFVSLTVGYPGEQVMAMEIRINGTALDRIEVPWYRLPYRSVCRKVSIGKKGAIVEVEGVGTAQLAGIYSLEFRAVTNWPANTFSPGPETDPAEMDAVLASLKEKQGRDPDNAVWENRLAMLLKHRTATVWYEQAGWSAEVRKSRMNQIQRMYAAIDLLDQVVADRTSPLYYKSLYLLAKIHYWLNKEDSELLTESKAAVFFNELSAVFPDHIRIRMYKGDLIEDPFISDVAMSNAPDWAKFQHEAMGRMLKVIRWWVSERQAANGELGGKYADDVEMLRWWLPAILGADDETARKGYTRLADGIWNSGELVRGYDKKTDDVEHAAELFRDSHAGMFLVRYGDPAYVERVMISMQNFDKVWSGITHLGHRHFRSYYFSATETLQEAPYGVDVPLNARALLTGLWAAWYNRNPVLIRQFSEWAHAWVTDADRTENGKPAGIIPPAISFRGEKIGGYSDKWYNPALRYSYYQWDHLGHIAELYSFLNGMYDLTGDQSLLRPIRKVSELMTQPQEGIKTAEPGSLKWVTNTLQGGGEDKTAGANPFGNLFAMTAKLTGDKRYDQLIRQYASPYNQYLLSGDQQKLLGGFDQILHSLRYNFPLMTSEVKFTDRVYVRGSDLLTGMYTGHFGRGFEYPALVATWKNTGSNVAVFVRKGDRASAVVSLFNAGDAKQIGMHTWMLEPGVYKLRIGTDADDDTVAERLIREELITIRERVGMIQIELPARSQVVVSIEQEKPLEKNENVLPDLALGEGDIHVLENDGNLVVEAHVHNIGNAPSCESGVYLIVNDVVTDSLKMVSVEAPDDLIPRIKKVYFNFKPTQAANRVMVKIRSKDHELNSNNNSAMIHYVYPERKKTK</sequence>
<dbReference type="RefSeq" id="WP_215239606.1">
    <property type="nucleotide sequence ID" value="NZ_CAJRAF010000002.1"/>
</dbReference>
<gene>
    <name evidence="1" type="ORF">DYBT9275_03058</name>
</gene>
<dbReference type="Gene3D" id="2.60.120.430">
    <property type="entry name" value="Galactose-binding lectin"/>
    <property type="match status" value="1"/>
</dbReference>
<protein>
    <recommendedName>
        <fullName evidence="3">CARDB domain-containing protein</fullName>
    </recommendedName>
</protein>